<dbReference type="SUPFAM" id="SSF56954">
    <property type="entry name" value="Outer membrane efflux proteins (OEP)"/>
    <property type="match status" value="1"/>
</dbReference>
<evidence type="ECO:0000256" key="1">
    <source>
        <dbReference type="SAM" id="Coils"/>
    </source>
</evidence>
<organism evidence="2">
    <name type="scientific">hydrothermal vent metagenome</name>
    <dbReference type="NCBI Taxonomy" id="652676"/>
    <lineage>
        <taxon>unclassified sequences</taxon>
        <taxon>metagenomes</taxon>
        <taxon>ecological metagenomes</taxon>
    </lineage>
</organism>
<keyword evidence="1" id="KW-0175">Coiled coil</keyword>
<protein>
    <submittedName>
        <fullName evidence="2">Heavy metal RND efflux outer membrane protein, CzcC family</fullName>
    </submittedName>
</protein>
<accession>A0A3B1DE30</accession>
<sequence>MQRRATSALIALVLAMSGCASGPLDGSVWSERSPLGRTLDTVQPSPNPKHVAVSEPAAEPSGAISLGDALAAALLRSPALEATGYEVRAREAEALQAGLLPNPDLDIEFENFGGTGEVHGFDSMETTLALSQLVELGGKRVKRRRVAEYETRLAGWEYEIRRIDVLSKTAANYVGLLAAERRLRIAIETQELSQRVFDAVGERVDAGKVSPVERIKARVELAQAELERAQTERAVAAARVRLASNWGSTSPQFDSIAGNLDVIVAPPSLESLLAQVEQNPDIARWAAEASLRQAEIELALAQRIPDITVAGGMRYYSEIDETAFVAGLSMPLQIFDRNQGGIRAARLRALQGRRLEEAARVQTRTMVTEAFQILDAAYISVHSTRDEILPSAELAFEAAEEAFRQGKIGALGLLDAERTLFDAHRQLTAALTTYHLAVIASERLIGAPLHPDDQPQGNDQ</sequence>
<dbReference type="Gene3D" id="1.20.1600.10">
    <property type="entry name" value="Outer membrane efflux proteins (OEP)"/>
    <property type="match status" value="1"/>
</dbReference>
<name>A0A3B1DE30_9ZZZZ</name>
<dbReference type="InterPro" id="IPR003423">
    <property type="entry name" value="OMP_efflux"/>
</dbReference>
<evidence type="ECO:0000313" key="2">
    <source>
        <dbReference type="EMBL" id="VAX41076.1"/>
    </source>
</evidence>
<dbReference type="GO" id="GO:0015562">
    <property type="term" value="F:efflux transmembrane transporter activity"/>
    <property type="evidence" value="ECO:0007669"/>
    <property type="project" value="InterPro"/>
</dbReference>
<reference evidence="2" key="1">
    <citation type="submission" date="2018-06" db="EMBL/GenBank/DDBJ databases">
        <authorList>
            <person name="Zhirakovskaya E."/>
        </authorList>
    </citation>
    <scope>NUCLEOTIDE SEQUENCE</scope>
</reference>
<feature type="coiled-coil region" evidence="1">
    <location>
        <begin position="212"/>
        <end position="241"/>
    </location>
</feature>
<dbReference type="Pfam" id="PF02321">
    <property type="entry name" value="OEP"/>
    <property type="match status" value="2"/>
</dbReference>
<gene>
    <name evidence="2" type="ORF">MNBD_PLANCTO03-718</name>
</gene>
<dbReference type="PANTHER" id="PTHR30203">
    <property type="entry name" value="OUTER MEMBRANE CATION EFFLUX PROTEIN"/>
    <property type="match status" value="1"/>
</dbReference>
<proteinExistence type="predicted"/>
<dbReference type="EMBL" id="UOGK01000486">
    <property type="protein sequence ID" value="VAX41076.1"/>
    <property type="molecule type" value="Genomic_DNA"/>
</dbReference>
<dbReference type="InterPro" id="IPR010131">
    <property type="entry name" value="MdtP/NodT-like"/>
</dbReference>
<dbReference type="PANTHER" id="PTHR30203:SF24">
    <property type="entry name" value="BLR4935 PROTEIN"/>
    <property type="match status" value="1"/>
</dbReference>
<dbReference type="PROSITE" id="PS51257">
    <property type="entry name" value="PROKAR_LIPOPROTEIN"/>
    <property type="match status" value="1"/>
</dbReference>
<dbReference type="AlphaFoldDB" id="A0A3B1DE30"/>